<comment type="caution">
    <text evidence="2">The sequence shown here is derived from an EMBL/GenBank/DDBJ whole genome shotgun (WGS) entry which is preliminary data.</text>
</comment>
<dbReference type="PANTHER" id="PTHR46438">
    <property type="entry name" value="ALPHA/BETA-HYDROLASES SUPERFAMILY PROTEIN"/>
    <property type="match status" value="1"/>
</dbReference>
<dbReference type="EMBL" id="JABBFX010000001">
    <property type="protein sequence ID" value="NML42838.1"/>
    <property type="molecule type" value="Genomic_DNA"/>
</dbReference>
<dbReference type="RefSeq" id="WP_169417088.1">
    <property type="nucleotide sequence ID" value="NZ_JABBFX010000001.1"/>
</dbReference>
<dbReference type="InterPro" id="IPR029058">
    <property type="entry name" value="AB_hydrolase_fold"/>
</dbReference>
<proteinExistence type="predicted"/>
<dbReference type="SUPFAM" id="SSF53474">
    <property type="entry name" value="alpha/beta-Hydrolases"/>
    <property type="match status" value="1"/>
</dbReference>
<dbReference type="AlphaFoldDB" id="A0A848H528"/>
<dbReference type="GO" id="GO:0016787">
    <property type="term" value="F:hydrolase activity"/>
    <property type="evidence" value="ECO:0007669"/>
    <property type="project" value="UniProtKB-KW"/>
</dbReference>
<keyword evidence="2" id="KW-0378">Hydrolase</keyword>
<accession>A0A848H528</accession>
<dbReference type="InterPro" id="IPR000073">
    <property type="entry name" value="AB_hydrolase_1"/>
</dbReference>
<name>A0A848H528_9BURK</name>
<evidence type="ECO:0000259" key="1">
    <source>
        <dbReference type="Pfam" id="PF00561"/>
    </source>
</evidence>
<evidence type="ECO:0000313" key="2">
    <source>
        <dbReference type="EMBL" id="NML42838.1"/>
    </source>
</evidence>
<dbReference type="Pfam" id="PF00561">
    <property type="entry name" value="Abhydrolase_1"/>
    <property type="match status" value="1"/>
</dbReference>
<organism evidence="2 3">
    <name type="scientific">Ramlibacter agri</name>
    <dbReference type="NCBI Taxonomy" id="2728837"/>
    <lineage>
        <taxon>Bacteria</taxon>
        <taxon>Pseudomonadati</taxon>
        <taxon>Pseudomonadota</taxon>
        <taxon>Betaproteobacteria</taxon>
        <taxon>Burkholderiales</taxon>
        <taxon>Comamonadaceae</taxon>
        <taxon>Ramlibacter</taxon>
    </lineage>
</organism>
<dbReference type="PRINTS" id="PR00111">
    <property type="entry name" value="ABHYDROLASE"/>
</dbReference>
<gene>
    <name evidence="2" type="ORF">HHL11_03675</name>
</gene>
<protein>
    <submittedName>
        <fullName evidence="2">Alpha/beta fold hydrolase</fullName>
    </submittedName>
</protein>
<keyword evidence="3" id="KW-1185">Reference proteome</keyword>
<sequence>MTTRATRRRQGRGPVLLAASVTLGVLALLASVVAGWLLYTGARLAWTETQERKQAAPPGGRWLAAHDTEIHVHEWGPPDAPPLLLVHGTGAWTGTWVSNVDSLKNAGYRVVAIDLPPFGYSLPPASGDYSRQAQARRILAVAAQLGPQPVTLVGHSFGGGPAAEAAMLEPGRFVHVVLVDAAIGLQPADAAPCESGGAVAAVAGWRGLRTLLVGAVGTEPAFSAHWLRQFVARQEVVTPERTGIYQQPFATRGFSAGLGDWAYQFGTGCEQAASSRAPGWRRLALPVSLLWGEQDSITPLAQARQLKSLLPRARLTVLPGVGHIPQIEDVPRFNAALLQVLANQP</sequence>
<reference evidence="2 3" key="1">
    <citation type="submission" date="2020-04" db="EMBL/GenBank/DDBJ databases">
        <title>Ramlibacter sp. G-1-2-2 isolated from soil.</title>
        <authorList>
            <person name="Dahal R.H."/>
        </authorList>
    </citation>
    <scope>NUCLEOTIDE SEQUENCE [LARGE SCALE GENOMIC DNA]</scope>
    <source>
        <strain evidence="2 3">G-1-2-2</strain>
    </source>
</reference>
<dbReference type="Gene3D" id="3.40.50.1820">
    <property type="entry name" value="alpha/beta hydrolase"/>
    <property type="match status" value="1"/>
</dbReference>
<dbReference type="Proteomes" id="UP000541185">
    <property type="component" value="Unassembled WGS sequence"/>
</dbReference>
<feature type="domain" description="AB hydrolase-1" evidence="1">
    <location>
        <begin position="81"/>
        <end position="329"/>
    </location>
</feature>
<evidence type="ECO:0000313" key="3">
    <source>
        <dbReference type="Proteomes" id="UP000541185"/>
    </source>
</evidence>